<dbReference type="Proteomes" id="UP000194154">
    <property type="component" value="Chromosome"/>
</dbReference>
<dbReference type="AlphaFoldDB" id="A0A1W7ABW4"/>
<proteinExistence type="predicted"/>
<dbReference type="STRING" id="1855823.MCCS_14670"/>
<evidence type="ECO:0000313" key="2">
    <source>
        <dbReference type="EMBL" id="ARQ07108.1"/>
    </source>
</evidence>
<dbReference type="EMBL" id="CP021059">
    <property type="protein sequence ID" value="ARQ07108.1"/>
    <property type="molecule type" value="Genomic_DNA"/>
</dbReference>
<accession>A0A1W7ABW4</accession>
<name>A0A1W7ABW4_9STAP</name>
<protein>
    <recommendedName>
        <fullName evidence="1">IrrE N-terminal-like domain-containing protein</fullName>
    </recommendedName>
</protein>
<dbReference type="GeneID" id="35295577"/>
<organism evidence="2 3">
    <name type="scientific">Macrococcoides canis</name>
    <dbReference type="NCBI Taxonomy" id="1855823"/>
    <lineage>
        <taxon>Bacteria</taxon>
        <taxon>Bacillati</taxon>
        <taxon>Bacillota</taxon>
        <taxon>Bacilli</taxon>
        <taxon>Bacillales</taxon>
        <taxon>Staphylococcaceae</taxon>
        <taxon>Macrococcoides</taxon>
    </lineage>
</organism>
<reference evidence="2 3" key="1">
    <citation type="journal article" date="2017" name="Int. J. Syst. Evol. Microbiol.">
        <title>Macrococcus canis sp. nov., a skin bacterium associated with infections in dogs.</title>
        <authorList>
            <person name="Gobeli Brawand S."/>
            <person name="Cotting K."/>
            <person name="Gomez-Sanz E."/>
            <person name="Collaud A."/>
            <person name="Thomann A."/>
            <person name="Brodard I."/>
            <person name="Rodriguez-Campos S."/>
            <person name="Strauss C."/>
            <person name="Perreten V."/>
        </authorList>
    </citation>
    <scope>NUCLEOTIDE SEQUENCE [LARGE SCALE GENOMIC DNA]</scope>
    <source>
        <strain evidence="2 3">KM45013</strain>
    </source>
</reference>
<dbReference type="KEGG" id="mcak:MCCS_14670"/>
<dbReference type="Pfam" id="PF06114">
    <property type="entry name" value="Peptidase_M78"/>
    <property type="match status" value="1"/>
</dbReference>
<dbReference type="InterPro" id="IPR010359">
    <property type="entry name" value="IrrE_HExxH"/>
</dbReference>
<dbReference type="Gene3D" id="1.10.10.2910">
    <property type="match status" value="1"/>
</dbReference>
<feature type="domain" description="IrrE N-terminal-like" evidence="1">
    <location>
        <begin position="58"/>
        <end position="135"/>
    </location>
</feature>
<evidence type="ECO:0000313" key="3">
    <source>
        <dbReference type="Proteomes" id="UP000194154"/>
    </source>
</evidence>
<dbReference type="OrthoDB" id="2417909at2"/>
<sequence>MRIEELVNDITAYIIERVEDLSIESLAYIYNIHIAYNHEMSCYMKIDGCDVIFIKFGTPQEMWFRFAHELGHYFMHVGNSKHLHPSYSYMQETEADKFALLFMMPERLIVEYNLFTVEAIMDYFKVSQEHATKRVELLINRSKTHKLIGLERM</sequence>
<dbReference type="RefSeq" id="WP_086042728.1">
    <property type="nucleotide sequence ID" value="NZ_CBCRZA010000002.1"/>
</dbReference>
<evidence type="ECO:0000259" key="1">
    <source>
        <dbReference type="Pfam" id="PF06114"/>
    </source>
</evidence>
<keyword evidence="3" id="KW-1185">Reference proteome</keyword>
<gene>
    <name evidence="2" type="ORF">MCCS_14670</name>
</gene>